<reference evidence="1 2" key="1">
    <citation type="submission" date="2020-09" db="EMBL/GenBank/DDBJ databases">
        <title>The genome sequence of type strain Labrenzia polysiphoniae KACC 19711.</title>
        <authorList>
            <person name="Liu Y."/>
        </authorList>
    </citation>
    <scope>NUCLEOTIDE SEQUENCE [LARGE SCALE GENOMIC DNA]</scope>
    <source>
        <strain evidence="1 2">KACC 19711</strain>
    </source>
</reference>
<organism evidence="1 2">
    <name type="scientific">Roseibium polysiphoniae</name>
    <dbReference type="NCBI Taxonomy" id="2571221"/>
    <lineage>
        <taxon>Bacteria</taxon>
        <taxon>Pseudomonadati</taxon>
        <taxon>Pseudomonadota</taxon>
        <taxon>Alphaproteobacteria</taxon>
        <taxon>Hyphomicrobiales</taxon>
        <taxon>Stappiaceae</taxon>
        <taxon>Roseibium</taxon>
    </lineage>
</organism>
<accession>A0ABR9C6N7</accession>
<evidence type="ECO:0008006" key="3">
    <source>
        <dbReference type="Google" id="ProtNLM"/>
    </source>
</evidence>
<comment type="caution">
    <text evidence="1">The sequence shown here is derived from an EMBL/GenBank/DDBJ whole genome shotgun (WGS) entry which is preliminary data.</text>
</comment>
<sequence>MALDLEADLAAFFSTDDFAMVAAYALEGGGAGTLVGIFDRPDSITELGEAGFVASAPTFTVQTSTIPAGLAEDDTLTIEGVAYRVTHEPEADGTGVSVITLEGVLP</sequence>
<evidence type="ECO:0000313" key="2">
    <source>
        <dbReference type="Proteomes" id="UP000615687"/>
    </source>
</evidence>
<dbReference type="InterPro" id="IPR008018">
    <property type="entry name" value="Phage_tail_attach_FII"/>
</dbReference>
<dbReference type="Pfam" id="PF05354">
    <property type="entry name" value="Phage_attach"/>
    <property type="match status" value="1"/>
</dbReference>
<protein>
    <recommendedName>
        <fullName evidence="3">Head-tail joining protein</fullName>
    </recommendedName>
</protein>
<proteinExistence type="predicted"/>
<name>A0ABR9C6N7_9HYPH</name>
<dbReference type="InterPro" id="IPR053734">
    <property type="entry name" value="Phage_Head-Tail_Connect_sf"/>
</dbReference>
<gene>
    <name evidence="1" type="ORF">IG617_03930</name>
</gene>
<dbReference type="Gene3D" id="2.40.10.180">
    <property type="entry name" value="Phage tail proteins"/>
    <property type="match status" value="1"/>
</dbReference>
<evidence type="ECO:0000313" key="1">
    <source>
        <dbReference type="EMBL" id="MBD8875432.1"/>
    </source>
</evidence>
<dbReference type="RefSeq" id="WP_192107564.1">
    <property type="nucleotide sequence ID" value="NZ_JACYXJ010000002.1"/>
</dbReference>
<keyword evidence="2" id="KW-1185">Reference proteome</keyword>
<dbReference type="Proteomes" id="UP000615687">
    <property type="component" value="Unassembled WGS sequence"/>
</dbReference>
<dbReference type="EMBL" id="JACYXJ010000002">
    <property type="protein sequence ID" value="MBD8875432.1"/>
    <property type="molecule type" value="Genomic_DNA"/>
</dbReference>